<organism evidence="2 3">
    <name type="scientific">Phytophthora rubi</name>
    <dbReference type="NCBI Taxonomy" id="129364"/>
    <lineage>
        <taxon>Eukaryota</taxon>
        <taxon>Sar</taxon>
        <taxon>Stramenopiles</taxon>
        <taxon>Oomycota</taxon>
        <taxon>Peronosporomycetes</taxon>
        <taxon>Peronosporales</taxon>
        <taxon>Peronosporaceae</taxon>
        <taxon>Phytophthora</taxon>
    </lineage>
</organism>
<name>A0A6A3H5X7_9STRA</name>
<reference evidence="2 3" key="1">
    <citation type="submission" date="2018-09" db="EMBL/GenBank/DDBJ databases">
        <title>Genomic investigation of the strawberry pathogen Phytophthora fragariae indicates pathogenicity is determined by transcriptional variation in three key races.</title>
        <authorList>
            <person name="Adams T.M."/>
            <person name="Armitage A.D."/>
            <person name="Sobczyk M.K."/>
            <person name="Bates H.J."/>
            <person name="Dunwell J.M."/>
            <person name="Nellist C.F."/>
            <person name="Harrison R.J."/>
        </authorList>
    </citation>
    <scope>NUCLEOTIDE SEQUENCE [LARGE SCALE GENOMIC DNA]</scope>
    <source>
        <strain evidence="2 3">SCRP324</strain>
    </source>
</reference>
<feature type="non-terminal residue" evidence="2">
    <location>
        <position position="77"/>
    </location>
</feature>
<sequence>MSVESCPRKRAASQSLSAPRQQHSTAAPRQQHQRLTLPSGRPTHYAVFDCQTRPRGCADDALFLSYRRYYMLHDLMK</sequence>
<protein>
    <submittedName>
        <fullName evidence="2">Uncharacterized protein</fullName>
    </submittedName>
</protein>
<evidence type="ECO:0000313" key="3">
    <source>
        <dbReference type="Proteomes" id="UP000435112"/>
    </source>
</evidence>
<accession>A0A6A3H5X7</accession>
<gene>
    <name evidence="2" type="ORF">PR002_g28952</name>
</gene>
<evidence type="ECO:0000256" key="1">
    <source>
        <dbReference type="SAM" id="MobiDB-lite"/>
    </source>
</evidence>
<dbReference type="Proteomes" id="UP000435112">
    <property type="component" value="Unassembled WGS sequence"/>
</dbReference>
<evidence type="ECO:0000313" key="2">
    <source>
        <dbReference type="EMBL" id="KAE8964512.1"/>
    </source>
</evidence>
<dbReference type="EMBL" id="QXFU01005403">
    <property type="protein sequence ID" value="KAE8964512.1"/>
    <property type="molecule type" value="Genomic_DNA"/>
</dbReference>
<proteinExistence type="predicted"/>
<feature type="region of interest" description="Disordered" evidence="1">
    <location>
        <begin position="1"/>
        <end position="40"/>
    </location>
</feature>
<feature type="compositionally biased region" description="Polar residues" evidence="1">
    <location>
        <begin position="12"/>
        <end position="36"/>
    </location>
</feature>
<dbReference type="AlphaFoldDB" id="A0A6A3H5X7"/>
<comment type="caution">
    <text evidence="2">The sequence shown here is derived from an EMBL/GenBank/DDBJ whole genome shotgun (WGS) entry which is preliminary data.</text>
</comment>